<sequence>MEEFAAWRPSRRQDTSGIPFPRVHGLCSLELRVDRRPRGLHNAADVVECAGLVSLHVCIHIHGRHRFDAQEVVLVGRVASRRHMHRDASVGIDEPERWSGREPAVALDLVHEGVGRRRVSQNERCPVGLPSCQAGETTTVLPPPFVVICLLAPVEMVLQNTRVQARQTRAVDFAMHHRMLYR</sequence>
<accession>A0A024U249</accession>
<evidence type="ECO:0000313" key="1">
    <source>
        <dbReference type="EMBL" id="ETW00324.1"/>
    </source>
</evidence>
<dbReference type="VEuPathDB" id="FungiDB:H310_07694"/>
<dbReference type="RefSeq" id="XP_008871349.1">
    <property type="nucleotide sequence ID" value="XM_008873127.1"/>
</dbReference>
<reference evidence="1" key="1">
    <citation type="submission" date="2013-12" db="EMBL/GenBank/DDBJ databases">
        <title>The Genome Sequence of Aphanomyces invadans NJM9701.</title>
        <authorList>
            <consortium name="The Broad Institute Genomics Platform"/>
            <person name="Russ C."/>
            <person name="Tyler B."/>
            <person name="van West P."/>
            <person name="Dieguez-Uribeondo J."/>
            <person name="Young S.K."/>
            <person name="Zeng Q."/>
            <person name="Gargeya S."/>
            <person name="Fitzgerald M."/>
            <person name="Abouelleil A."/>
            <person name="Alvarado L."/>
            <person name="Chapman S.B."/>
            <person name="Gainer-Dewar J."/>
            <person name="Goldberg J."/>
            <person name="Griggs A."/>
            <person name="Gujja S."/>
            <person name="Hansen M."/>
            <person name="Howarth C."/>
            <person name="Imamovic A."/>
            <person name="Ireland A."/>
            <person name="Larimer J."/>
            <person name="McCowan C."/>
            <person name="Murphy C."/>
            <person name="Pearson M."/>
            <person name="Poon T.W."/>
            <person name="Priest M."/>
            <person name="Roberts A."/>
            <person name="Saif S."/>
            <person name="Shea T."/>
            <person name="Sykes S."/>
            <person name="Wortman J."/>
            <person name="Nusbaum C."/>
            <person name="Birren B."/>
        </authorList>
    </citation>
    <scope>NUCLEOTIDE SEQUENCE [LARGE SCALE GENOMIC DNA]</scope>
    <source>
        <strain evidence="1">NJM9701</strain>
    </source>
</reference>
<proteinExistence type="predicted"/>
<dbReference type="GeneID" id="20084744"/>
<dbReference type="AlphaFoldDB" id="A0A024U249"/>
<dbReference type="EMBL" id="KI913965">
    <property type="protein sequence ID" value="ETW00324.1"/>
    <property type="molecule type" value="Genomic_DNA"/>
</dbReference>
<protein>
    <submittedName>
        <fullName evidence="1">Uncharacterized protein</fullName>
    </submittedName>
</protein>
<name>A0A024U249_9STRA</name>
<gene>
    <name evidence="1" type="ORF">H310_07694</name>
</gene>
<organism evidence="1">
    <name type="scientific">Aphanomyces invadans</name>
    <dbReference type="NCBI Taxonomy" id="157072"/>
    <lineage>
        <taxon>Eukaryota</taxon>
        <taxon>Sar</taxon>
        <taxon>Stramenopiles</taxon>
        <taxon>Oomycota</taxon>
        <taxon>Saprolegniomycetes</taxon>
        <taxon>Saprolegniales</taxon>
        <taxon>Verrucalvaceae</taxon>
        <taxon>Aphanomyces</taxon>
    </lineage>
</organism>